<feature type="transmembrane region" description="Helical" evidence="1">
    <location>
        <begin position="71"/>
        <end position="97"/>
    </location>
</feature>
<dbReference type="Proteomes" id="UP000177958">
    <property type="component" value="Unassembled WGS sequence"/>
</dbReference>
<accession>A0A1F6DAI9</accession>
<dbReference type="InterPro" id="IPR043993">
    <property type="entry name" value="T4SS_pilin"/>
</dbReference>
<keyword evidence="1" id="KW-1133">Transmembrane helix</keyword>
<protein>
    <submittedName>
        <fullName evidence="2">Uncharacterized protein</fullName>
    </submittedName>
</protein>
<dbReference type="AlphaFoldDB" id="A0A1F6DAI9"/>
<organism evidence="2 3">
    <name type="scientific">Candidatus Kaiserbacteria bacterium RIFCSPHIGHO2_01_FULL_55_17</name>
    <dbReference type="NCBI Taxonomy" id="1798484"/>
    <lineage>
        <taxon>Bacteria</taxon>
        <taxon>Candidatus Kaiseribacteriota</taxon>
    </lineage>
</organism>
<evidence type="ECO:0000256" key="1">
    <source>
        <dbReference type="SAM" id="Phobius"/>
    </source>
</evidence>
<gene>
    <name evidence="2" type="ORF">A2853_02030</name>
</gene>
<keyword evidence="1" id="KW-0812">Transmembrane</keyword>
<evidence type="ECO:0000313" key="3">
    <source>
        <dbReference type="Proteomes" id="UP000177958"/>
    </source>
</evidence>
<dbReference type="Pfam" id="PF18895">
    <property type="entry name" value="T4SS_pilin"/>
    <property type="match status" value="1"/>
</dbReference>
<feature type="transmembrane region" description="Helical" evidence="1">
    <location>
        <begin position="109"/>
        <end position="127"/>
    </location>
</feature>
<proteinExistence type="predicted"/>
<sequence>MIMVARILFVALMTFFLVFPAFSMFVLGAETAYAADCAVRAGGFVPLECFQGPRLEDIYNTTEFAPFLQKLFVGAISLGAIIAVLRLAYAGFVYMGTDMWGQKEHAKEIIRDTLLGLFLLLAIWLILKQINPDILKLKITAELVGGASQTITKTGPAPAP</sequence>
<name>A0A1F6DAI9_9BACT</name>
<comment type="caution">
    <text evidence="2">The sequence shown here is derived from an EMBL/GenBank/DDBJ whole genome shotgun (WGS) entry which is preliminary data.</text>
</comment>
<dbReference type="EMBL" id="MFKX01000003">
    <property type="protein sequence ID" value="OGG58453.1"/>
    <property type="molecule type" value="Genomic_DNA"/>
</dbReference>
<keyword evidence="1" id="KW-0472">Membrane</keyword>
<evidence type="ECO:0000313" key="2">
    <source>
        <dbReference type="EMBL" id="OGG58453.1"/>
    </source>
</evidence>
<reference evidence="2 3" key="1">
    <citation type="journal article" date="2016" name="Nat. Commun.">
        <title>Thousands of microbial genomes shed light on interconnected biogeochemical processes in an aquifer system.</title>
        <authorList>
            <person name="Anantharaman K."/>
            <person name="Brown C.T."/>
            <person name="Hug L.A."/>
            <person name="Sharon I."/>
            <person name="Castelle C.J."/>
            <person name="Probst A.J."/>
            <person name="Thomas B.C."/>
            <person name="Singh A."/>
            <person name="Wilkins M.J."/>
            <person name="Karaoz U."/>
            <person name="Brodie E.L."/>
            <person name="Williams K.H."/>
            <person name="Hubbard S.S."/>
            <person name="Banfield J.F."/>
        </authorList>
    </citation>
    <scope>NUCLEOTIDE SEQUENCE [LARGE SCALE GENOMIC DNA]</scope>
</reference>